<evidence type="ECO:0000313" key="1">
    <source>
        <dbReference type="EMBL" id="AHE63470.1"/>
    </source>
</evidence>
<reference evidence="1 2" key="1">
    <citation type="journal article" date="2012" name="BMC Microbiol.">
        <title>Isolation and characterization of ZZ1, a novel lytic phage that infects Acinetobacter baumannii clinical isolates.</title>
        <authorList>
            <person name="Jin J."/>
            <person name="Li Z.J."/>
            <person name="Wang S.W."/>
            <person name="Wang S.M."/>
            <person name="Huang D.H."/>
            <person name="Li Y.H."/>
            <person name="Ma Y.Y."/>
            <person name="Wang J."/>
            <person name="Liu F."/>
            <person name="Chen X.D."/>
            <person name="Li G.X."/>
            <person name="Wang X.T."/>
            <person name="Wang Z.Q."/>
            <person name="Zhao G.Q."/>
        </authorList>
    </citation>
    <scope>NUCLEOTIDE SEQUENCE [LARGE SCALE GENOMIC DNA]</scope>
</reference>
<keyword evidence="2" id="KW-1185">Reference proteome</keyword>
<proteinExistence type="predicted"/>
<name>W0B0S5_9CAUD</name>
<evidence type="ECO:0000313" key="2">
    <source>
        <dbReference type="Proteomes" id="UP000204195"/>
    </source>
</evidence>
<accession>W0B0S5</accession>
<dbReference type="GeneID" id="18114148"/>
<dbReference type="EMBL" id="HQ698922">
    <property type="protein sequence ID" value="AHE63470.1"/>
    <property type="molecule type" value="Genomic_DNA"/>
</dbReference>
<sequence>MNIETVTVVIDDELFEHARTLPNVIVKSHNDCNDFVEIISEFDENDNIVAIYTKVSYANPIKSNLCTKEVYPNGF</sequence>
<dbReference type="RefSeq" id="YP_008992042.1">
    <property type="nucleotide sequence ID" value="NC_018087.3"/>
</dbReference>
<organism evidence="1 2">
    <name type="scientific">Acinetobacter phage ZZ1</name>
    <dbReference type="NCBI Taxonomy" id="1049283"/>
    <lineage>
        <taxon>Viruses</taxon>
        <taxon>Duplodnaviria</taxon>
        <taxon>Heunggongvirae</taxon>
        <taxon>Uroviricota</taxon>
        <taxon>Caudoviricetes</taxon>
        <taxon>Pantevenvirales</taxon>
        <taxon>Straboviridae</taxon>
        <taxon>Twarogvirinae</taxon>
        <taxon>Zedzedvirus</taxon>
        <taxon>Zedzedvirus zz1</taxon>
    </lineage>
</organism>
<dbReference type="Proteomes" id="UP000204195">
    <property type="component" value="Segment"/>
</dbReference>
<protein>
    <submittedName>
        <fullName evidence="1">Uncharacterized protein</fullName>
    </submittedName>
</protein>
<gene>
    <name evidence="1" type="ORF">ZZ1p0020</name>
</gene>
<dbReference type="KEGG" id="vg:18114148"/>